<dbReference type="GO" id="GO:0055085">
    <property type="term" value="P:transmembrane transport"/>
    <property type="evidence" value="ECO:0007669"/>
    <property type="project" value="UniProtKB-UniRule"/>
</dbReference>
<feature type="transmembrane region" description="Helical" evidence="6">
    <location>
        <begin position="283"/>
        <end position="306"/>
    </location>
</feature>
<evidence type="ECO:0000313" key="9">
    <source>
        <dbReference type="Proteomes" id="UP000050973"/>
    </source>
</evidence>
<evidence type="ECO:0000256" key="5">
    <source>
        <dbReference type="ARBA" id="ARBA00023136"/>
    </source>
</evidence>
<dbReference type="EMBL" id="AZGE01000034">
    <property type="protein sequence ID" value="KRM14272.1"/>
    <property type="molecule type" value="Genomic_DNA"/>
</dbReference>
<dbReference type="GO" id="GO:0005886">
    <property type="term" value="C:plasma membrane"/>
    <property type="evidence" value="ECO:0007669"/>
    <property type="project" value="UniProtKB-SubCell"/>
</dbReference>
<evidence type="ECO:0000313" key="8">
    <source>
        <dbReference type="EMBL" id="KRM14272.1"/>
    </source>
</evidence>
<protein>
    <submittedName>
        <fullName evidence="8">Efflux ABC transporter, permease protein</fullName>
    </submittedName>
</protein>
<proteinExistence type="inferred from homology"/>
<organism evidence="8 9">
    <name type="scientific">Limosilactobacillus oris DSM 4864</name>
    <dbReference type="NCBI Taxonomy" id="1423779"/>
    <lineage>
        <taxon>Bacteria</taxon>
        <taxon>Bacillati</taxon>
        <taxon>Bacillota</taxon>
        <taxon>Bacilli</taxon>
        <taxon>Lactobacillales</taxon>
        <taxon>Lactobacillaceae</taxon>
        <taxon>Limosilactobacillus</taxon>
    </lineage>
</organism>
<sequence>MLFIQLLNSSFKRNLRVYGPYLLATSMIVAINYIFAAISANQSLKSLGTGAVTESLLKMGSTFIILVTAAFLLYVNRFLWQQRSQEIGLYSMLGMTSKNLALLTVLEKCYLLVISLVAGLTTGVIFEKLAFLGLNRLLEIGKLHQPWAVPSALVKTAGLIAVFFTILMVIDLIKIHLMKPTSLWHASATVPKHHGAMFSLAGGLGIAMLAGAYYITLTTKPKITALNHFMLAVILVVIGTYLLFIAGSVLLLNWLRHRSNFYYRPRHFIAISGMRQRMEQNGAALATICLLCTAVLVILFTALTLYTGIQNTVRSYTPTDMTIVTNQPLSSAQRQVIKRTAADHHAKLSQLTSYQATTAQFGYWEGQRFVNQGALSKMNTDTSSALIMVNATTYQRLTGNHPHLTAKQALLYSPAKPRAGKLTVNGQTYQTKAIHRLSFAFNPNHSIYTPAFMVVKQLPQGLPTMSVTSFNYQLAGTKKRLAFEAALQQSLGLPNPQVTGQTTITSLLKQMYGGLVFVGILISLALGITTTIVIYFKQISEGYADQQRFTTMQQVGLSERETTKSIHSQVLMVFMLPIAGAIVNLLFALPAIRQIMIQLSFYNQRAMVIIAGAITLALLALYLVIYGLTTRIYHQIVEKR</sequence>
<dbReference type="Proteomes" id="UP000050973">
    <property type="component" value="Unassembled WGS sequence"/>
</dbReference>
<dbReference type="PANTHER" id="PTHR46795">
    <property type="entry name" value="ABC TRANSPORTER PERMEASE-RELATED-RELATED"/>
    <property type="match status" value="1"/>
</dbReference>
<dbReference type="InterPro" id="IPR027022">
    <property type="entry name" value="ABC_permease_BceB-typ"/>
</dbReference>
<evidence type="ECO:0000256" key="3">
    <source>
        <dbReference type="ARBA" id="ARBA00022692"/>
    </source>
</evidence>
<evidence type="ECO:0000256" key="1">
    <source>
        <dbReference type="ARBA" id="ARBA00004651"/>
    </source>
</evidence>
<evidence type="ECO:0000256" key="2">
    <source>
        <dbReference type="ARBA" id="ARBA00022475"/>
    </source>
</evidence>
<feature type="domain" description="ABC3 transporter permease C-terminal" evidence="7">
    <location>
        <begin position="61"/>
        <end position="174"/>
    </location>
</feature>
<keyword evidence="4 6" id="KW-1133">Transmembrane helix</keyword>
<feature type="transmembrane region" description="Helical" evidence="6">
    <location>
        <begin position="21"/>
        <end position="40"/>
    </location>
</feature>
<dbReference type="AlphaFoldDB" id="A0A0R1W8M4"/>
<dbReference type="Pfam" id="PF02687">
    <property type="entry name" value="FtsX"/>
    <property type="match status" value="1"/>
</dbReference>
<feature type="transmembrane region" description="Helical" evidence="6">
    <location>
        <begin position="229"/>
        <end position="255"/>
    </location>
</feature>
<keyword evidence="3 6" id="KW-0812">Transmembrane</keyword>
<accession>A0A0R1W8M4</accession>
<keyword evidence="2 6" id="KW-1003">Cell membrane</keyword>
<feature type="transmembrane region" description="Helical" evidence="6">
    <location>
        <begin position="570"/>
        <end position="592"/>
    </location>
</feature>
<evidence type="ECO:0000259" key="7">
    <source>
        <dbReference type="Pfam" id="PF02687"/>
    </source>
</evidence>
<reference evidence="8 9" key="1">
    <citation type="journal article" date="2015" name="Genome Announc.">
        <title>Expanding the biotechnology potential of lactobacilli through comparative genomics of 213 strains and associated genera.</title>
        <authorList>
            <person name="Sun Z."/>
            <person name="Harris H.M."/>
            <person name="McCann A."/>
            <person name="Guo C."/>
            <person name="Argimon S."/>
            <person name="Zhang W."/>
            <person name="Yang X."/>
            <person name="Jeffery I.B."/>
            <person name="Cooney J.C."/>
            <person name="Kagawa T.F."/>
            <person name="Liu W."/>
            <person name="Song Y."/>
            <person name="Salvetti E."/>
            <person name="Wrobel A."/>
            <person name="Rasinkangas P."/>
            <person name="Parkhill J."/>
            <person name="Rea M.C."/>
            <person name="O'Sullivan O."/>
            <person name="Ritari J."/>
            <person name="Douillard F.P."/>
            <person name="Paul Ross R."/>
            <person name="Yang R."/>
            <person name="Briner A.E."/>
            <person name="Felis G.E."/>
            <person name="de Vos W.M."/>
            <person name="Barrangou R."/>
            <person name="Klaenhammer T.R."/>
            <person name="Caufield P.W."/>
            <person name="Cui Y."/>
            <person name="Zhang H."/>
            <person name="O'Toole P.W."/>
        </authorList>
    </citation>
    <scope>NUCLEOTIDE SEQUENCE [LARGE SCALE GENOMIC DNA]</scope>
    <source>
        <strain evidence="8 9">DSM 4864</strain>
    </source>
</reference>
<feature type="transmembrane region" description="Helical" evidence="6">
    <location>
        <begin position="100"/>
        <end position="126"/>
    </location>
</feature>
<comment type="caution">
    <text evidence="8">The sequence shown here is derived from an EMBL/GenBank/DDBJ whole genome shotgun (WGS) entry which is preliminary data.</text>
</comment>
<evidence type="ECO:0000256" key="6">
    <source>
        <dbReference type="PIRNR" id="PIRNR018968"/>
    </source>
</evidence>
<dbReference type="PIRSF" id="PIRSF018968">
    <property type="entry name" value="ABC_permease_BceB"/>
    <property type="match status" value="1"/>
</dbReference>
<dbReference type="PANTHER" id="PTHR46795:SF3">
    <property type="entry name" value="ABC TRANSPORTER PERMEASE"/>
    <property type="match status" value="1"/>
</dbReference>
<feature type="transmembrane region" description="Helical" evidence="6">
    <location>
        <begin position="152"/>
        <end position="173"/>
    </location>
</feature>
<evidence type="ECO:0000256" key="4">
    <source>
        <dbReference type="ARBA" id="ARBA00022989"/>
    </source>
</evidence>
<keyword evidence="6" id="KW-0813">Transport</keyword>
<dbReference type="PATRIC" id="fig|1423779.3.peg.1350"/>
<feature type="transmembrane region" description="Helical" evidence="6">
    <location>
        <begin position="60"/>
        <end position="79"/>
    </location>
</feature>
<dbReference type="RefSeq" id="WP_056984795.1">
    <property type="nucleotide sequence ID" value="NZ_AZGE01000034.1"/>
</dbReference>
<feature type="transmembrane region" description="Helical" evidence="6">
    <location>
        <begin position="604"/>
        <end position="625"/>
    </location>
</feature>
<dbReference type="InterPro" id="IPR052536">
    <property type="entry name" value="ABC-4_Integral_Memb_Prot"/>
</dbReference>
<feature type="transmembrane region" description="Helical" evidence="6">
    <location>
        <begin position="194"/>
        <end position="217"/>
    </location>
</feature>
<keyword evidence="5 6" id="KW-0472">Membrane</keyword>
<comment type="similarity">
    <text evidence="6">Belongs to the ABC-4 integral membrane protein family.</text>
</comment>
<name>A0A0R1W8M4_9LACO</name>
<feature type="transmembrane region" description="Helical" evidence="6">
    <location>
        <begin position="511"/>
        <end position="536"/>
    </location>
</feature>
<comment type="subcellular location">
    <subcellularLocation>
        <location evidence="1 6">Cell membrane</location>
        <topology evidence="1 6">Multi-pass membrane protein</topology>
    </subcellularLocation>
</comment>
<dbReference type="InterPro" id="IPR003838">
    <property type="entry name" value="ABC3_permease_C"/>
</dbReference>
<gene>
    <name evidence="8" type="ORF">FC49_GL001311</name>
</gene>